<dbReference type="Proteomes" id="UP000286912">
    <property type="component" value="Unassembled WGS sequence"/>
</dbReference>
<keyword evidence="9" id="KW-1185">Reference proteome</keyword>
<proteinExistence type="predicted"/>
<protein>
    <submittedName>
        <fullName evidence="8">AEC family transporter</fullName>
    </submittedName>
</protein>
<keyword evidence="5 7" id="KW-1133">Transmembrane helix</keyword>
<dbReference type="GO" id="GO:0055085">
    <property type="term" value="P:transmembrane transport"/>
    <property type="evidence" value="ECO:0007669"/>
    <property type="project" value="InterPro"/>
</dbReference>
<dbReference type="EMBL" id="RZHD01000005">
    <property type="protein sequence ID" value="RUR46376.1"/>
    <property type="molecule type" value="Genomic_DNA"/>
</dbReference>
<dbReference type="PANTHER" id="PTHR36838:SF1">
    <property type="entry name" value="SLR1864 PROTEIN"/>
    <property type="match status" value="1"/>
</dbReference>
<reference evidence="8 9" key="1">
    <citation type="submission" date="2018-12" db="EMBL/GenBank/DDBJ databases">
        <title>three novel Halomonas strain isolated from plants.</title>
        <authorList>
            <person name="Sun C."/>
        </authorList>
    </citation>
    <scope>NUCLEOTIDE SEQUENCE [LARGE SCALE GENOMIC DNA]</scope>
    <source>
        <strain evidence="8 9">RC</strain>
    </source>
</reference>
<dbReference type="GO" id="GO:0016020">
    <property type="term" value="C:membrane"/>
    <property type="evidence" value="ECO:0007669"/>
    <property type="project" value="UniProtKB-SubCell"/>
</dbReference>
<evidence type="ECO:0000256" key="3">
    <source>
        <dbReference type="ARBA" id="ARBA00022475"/>
    </source>
</evidence>
<dbReference type="Pfam" id="PF03547">
    <property type="entry name" value="Mem_trans"/>
    <property type="match status" value="1"/>
</dbReference>
<evidence type="ECO:0000313" key="9">
    <source>
        <dbReference type="Proteomes" id="UP000286912"/>
    </source>
</evidence>
<feature type="transmembrane region" description="Helical" evidence="7">
    <location>
        <begin position="63"/>
        <end position="85"/>
    </location>
</feature>
<comment type="subcellular location">
    <subcellularLocation>
        <location evidence="1">Membrane</location>
        <topology evidence="1">Multi-pass membrane protein</topology>
    </subcellularLocation>
</comment>
<dbReference type="OrthoDB" id="9810457at2"/>
<evidence type="ECO:0000256" key="4">
    <source>
        <dbReference type="ARBA" id="ARBA00022692"/>
    </source>
</evidence>
<keyword evidence="2" id="KW-0813">Transport</keyword>
<feature type="transmembrane region" description="Helical" evidence="7">
    <location>
        <begin position="38"/>
        <end position="57"/>
    </location>
</feature>
<gene>
    <name evidence="8" type="ORF">ELY37_10380</name>
</gene>
<dbReference type="PANTHER" id="PTHR36838">
    <property type="entry name" value="AUXIN EFFLUX CARRIER FAMILY PROTEIN"/>
    <property type="match status" value="1"/>
</dbReference>
<evidence type="ECO:0000313" key="8">
    <source>
        <dbReference type="EMBL" id="RUR46376.1"/>
    </source>
</evidence>
<feature type="transmembrane region" description="Helical" evidence="7">
    <location>
        <begin position="231"/>
        <end position="250"/>
    </location>
</feature>
<dbReference type="InterPro" id="IPR004776">
    <property type="entry name" value="Mem_transp_PIN-like"/>
</dbReference>
<accession>A0A3S0WN96</accession>
<feature type="transmembrane region" description="Helical" evidence="7">
    <location>
        <begin position="126"/>
        <end position="146"/>
    </location>
</feature>
<organism evidence="8 9">
    <name type="scientific">Vreelandella populi</name>
    <dbReference type="NCBI Taxonomy" id="2498858"/>
    <lineage>
        <taxon>Bacteria</taxon>
        <taxon>Pseudomonadati</taxon>
        <taxon>Pseudomonadota</taxon>
        <taxon>Gammaproteobacteria</taxon>
        <taxon>Oceanospirillales</taxon>
        <taxon>Halomonadaceae</taxon>
        <taxon>Vreelandella</taxon>
    </lineage>
</organism>
<keyword evidence="4 7" id="KW-0812">Transmembrane</keyword>
<evidence type="ECO:0000256" key="5">
    <source>
        <dbReference type="ARBA" id="ARBA00022989"/>
    </source>
</evidence>
<evidence type="ECO:0000256" key="6">
    <source>
        <dbReference type="ARBA" id="ARBA00023136"/>
    </source>
</evidence>
<name>A0A3S0WN96_9GAMM</name>
<keyword evidence="6 7" id="KW-0472">Membrane</keyword>
<evidence type="ECO:0000256" key="1">
    <source>
        <dbReference type="ARBA" id="ARBA00004141"/>
    </source>
</evidence>
<feature type="transmembrane region" description="Helical" evidence="7">
    <location>
        <begin position="167"/>
        <end position="184"/>
    </location>
</feature>
<feature type="transmembrane region" description="Helical" evidence="7">
    <location>
        <begin position="6"/>
        <end position="26"/>
    </location>
</feature>
<feature type="transmembrane region" description="Helical" evidence="7">
    <location>
        <begin position="199"/>
        <end position="219"/>
    </location>
</feature>
<feature type="transmembrane region" description="Helical" evidence="7">
    <location>
        <begin position="288"/>
        <end position="311"/>
    </location>
</feature>
<dbReference type="RefSeq" id="WP_126950446.1">
    <property type="nucleotide sequence ID" value="NZ_RZHD01000005.1"/>
</dbReference>
<keyword evidence="3" id="KW-1003">Cell membrane</keyword>
<evidence type="ECO:0000256" key="2">
    <source>
        <dbReference type="ARBA" id="ARBA00022448"/>
    </source>
</evidence>
<comment type="caution">
    <text evidence="8">The sequence shown here is derived from an EMBL/GenBank/DDBJ whole genome shotgun (WGS) entry which is preliminary data.</text>
</comment>
<feature type="transmembrane region" description="Helical" evidence="7">
    <location>
        <begin position="256"/>
        <end position="276"/>
    </location>
</feature>
<feature type="transmembrane region" description="Helical" evidence="7">
    <location>
        <begin position="97"/>
        <end position="120"/>
    </location>
</feature>
<evidence type="ECO:0000256" key="7">
    <source>
        <dbReference type="SAM" id="Phobius"/>
    </source>
</evidence>
<sequence length="315" mass="33231">MFEVAAIITPIFLLIGVGFFSMRIRILNREQMQGVSRFVLYIALPALLIRAITQNPLEEVFNINYLLAYGLGSLSVFGLALGYTVMLKKQPLTIGSISSLGMSVSNSAFSGYPVAVMIIGPPAANFLALNMIIENLLIVPLALILAEAGQQAGRGVMKSLQKTLKQLVKNPILIGLFIGVLIAVTDTHLPAPVTQAVDMLAKAAGPAALFAIGGALYGLQIRGVVGEVSQIVTGKLIIHPLGVFICMWLIAGNDALLIAGGLLFAGAPMASVYPLLGQRYGMGNVAAGALMAGTLMFFITISIIVGLITFFDMLP</sequence>
<dbReference type="AlphaFoldDB" id="A0A3S0WN96"/>